<gene>
    <name evidence="16" type="primary">LOC113791393</name>
</gene>
<keyword evidence="8 12" id="KW-1133">Transmembrane helix</keyword>
<feature type="domain" description="Fucosyltransferase N-terminal" evidence="14">
    <location>
        <begin position="184"/>
        <end position="280"/>
    </location>
</feature>
<dbReference type="FunFam" id="3.40.50.11660:FF:000004">
    <property type="entry name" value="Glycoprotein 3-alpha-L-fucosyltransferase A"/>
    <property type="match status" value="1"/>
</dbReference>
<sequence length="528" mass="62046">MSRYRCLFFLCIILSIIFIVTINTSFRWYQIPLTTSTTTTTNKMKMNEYNQKLVIKNDPDYDRFLINQMTEQTTTTTTTTMINITNQSSGKKKRKNQLLRHYSLILNENFNQLPWFMPNGTLRPSNNNNNDLILWPEEMTVNDDKSMNDRIINQLMYIPNNYDEQQFYPKGHRSLKKILLAFGKQSWPGLPMGRQIFIEDKCPVNACFIMSNKALIDKADAVIFKDRFIWPSKGRPSIKQIWILFLLESPLHTQVFSSLPSNVINWTATYRHDSDIVAPYAKFFTFNNSKHQTTKNYAKGKTKKVAWFVSNCGAKNKRLEYARELSRHIDVDIYGSCGEHKCPRSKANECLDMLNNDYKFYLAFENSNCRDYITEKFYLNGLGENRPDLNIIPIVMGAHPDDYRRSSPPNSYIHVDDFESPKQLAKYLNQLDQNDDEYNHYFEWKQQGLFINTYFWCRLCALLHANDNDNGKPTNSYENIHHWWTSISTFNIHDNDFNNNKQPICMKNTIQHWPFLNSKSSSSLAQQK</sequence>
<dbReference type="GO" id="GO:0008417">
    <property type="term" value="F:fucosyltransferase activity"/>
    <property type="evidence" value="ECO:0007669"/>
    <property type="project" value="InterPro"/>
</dbReference>
<dbReference type="OMA" id="CSQSTPN"/>
<evidence type="ECO:0000256" key="11">
    <source>
        <dbReference type="ARBA" id="ARBA00023180"/>
    </source>
</evidence>
<keyword evidence="10 12" id="KW-0472">Membrane</keyword>
<dbReference type="OrthoDB" id="427096at2759"/>
<dbReference type="FunCoup" id="A0A6P6XVI4">
    <property type="interactions" value="48"/>
</dbReference>
<dbReference type="CTD" id="39653"/>
<evidence type="ECO:0000256" key="8">
    <source>
        <dbReference type="ARBA" id="ARBA00022989"/>
    </source>
</evidence>
<feature type="transmembrane region" description="Helical" evidence="12">
    <location>
        <begin position="7"/>
        <end position="29"/>
    </location>
</feature>
<dbReference type="AlphaFoldDB" id="A0A6P6XVI4"/>
<feature type="domain" description="Fucosyltransferase C-terminal" evidence="13">
    <location>
        <begin position="299"/>
        <end position="483"/>
    </location>
</feature>
<dbReference type="Proteomes" id="UP000515146">
    <property type="component" value="Unplaced"/>
</dbReference>
<protein>
    <recommendedName>
        <fullName evidence="12">Fucosyltransferase</fullName>
        <ecNumber evidence="12">2.4.1.-</ecNumber>
    </recommendedName>
</protein>
<evidence type="ECO:0000256" key="9">
    <source>
        <dbReference type="ARBA" id="ARBA00023034"/>
    </source>
</evidence>
<dbReference type="EC" id="2.4.1.-" evidence="12"/>
<dbReference type="Pfam" id="PF00852">
    <property type="entry name" value="Glyco_transf_10"/>
    <property type="match status" value="1"/>
</dbReference>
<evidence type="ECO:0000256" key="7">
    <source>
        <dbReference type="ARBA" id="ARBA00022968"/>
    </source>
</evidence>
<dbReference type="PANTHER" id="PTHR48438:SF1">
    <property type="entry name" value="ALPHA-(1,3)-FUCOSYLTRANSFERASE C-RELATED"/>
    <property type="match status" value="1"/>
</dbReference>
<name>A0A6P6XVI4_DERPT</name>
<keyword evidence="11" id="KW-0325">Glycoprotein</keyword>
<evidence type="ECO:0000256" key="10">
    <source>
        <dbReference type="ARBA" id="ARBA00023136"/>
    </source>
</evidence>
<dbReference type="InterPro" id="IPR038577">
    <property type="entry name" value="GT10-like_C_sf"/>
</dbReference>
<evidence type="ECO:0000313" key="15">
    <source>
        <dbReference type="Proteomes" id="UP000515146"/>
    </source>
</evidence>
<evidence type="ECO:0000259" key="14">
    <source>
        <dbReference type="Pfam" id="PF17039"/>
    </source>
</evidence>
<comment type="similarity">
    <text evidence="3 12">Belongs to the glycosyltransferase 10 family.</text>
</comment>
<dbReference type="RefSeq" id="XP_027196968.1">
    <property type="nucleotide sequence ID" value="XM_027341167.1"/>
</dbReference>
<evidence type="ECO:0000256" key="6">
    <source>
        <dbReference type="ARBA" id="ARBA00022692"/>
    </source>
</evidence>
<proteinExistence type="inferred from homology"/>
<keyword evidence="15" id="KW-1185">Reference proteome</keyword>
<dbReference type="InParanoid" id="A0A6P6XVI4"/>
<keyword evidence="6 12" id="KW-0812">Transmembrane</keyword>
<evidence type="ECO:0000256" key="4">
    <source>
        <dbReference type="ARBA" id="ARBA00022676"/>
    </source>
</evidence>
<evidence type="ECO:0000313" key="16">
    <source>
        <dbReference type="RefSeq" id="XP_027196968.1"/>
    </source>
</evidence>
<keyword evidence="4 12" id="KW-0328">Glycosyltransferase</keyword>
<dbReference type="UniPathway" id="UPA00378"/>
<dbReference type="InterPro" id="IPR055270">
    <property type="entry name" value="Glyco_tran_10_C"/>
</dbReference>
<dbReference type="PANTHER" id="PTHR48438">
    <property type="entry name" value="ALPHA-(1,3)-FUCOSYLTRANSFERASE C-RELATED"/>
    <property type="match status" value="1"/>
</dbReference>
<dbReference type="GO" id="GO:0032580">
    <property type="term" value="C:Golgi cisterna membrane"/>
    <property type="evidence" value="ECO:0007669"/>
    <property type="project" value="UniProtKB-SubCell"/>
</dbReference>
<dbReference type="InterPro" id="IPR031481">
    <property type="entry name" value="Glyco_tran_10_N"/>
</dbReference>
<dbReference type="Gene3D" id="3.40.50.11660">
    <property type="entry name" value="Glycosyl transferase family 10, C-terminal domain"/>
    <property type="match status" value="1"/>
</dbReference>
<evidence type="ECO:0000259" key="13">
    <source>
        <dbReference type="Pfam" id="PF00852"/>
    </source>
</evidence>
<dbReference type="InterPro" id="IPR001503">
    <property type="entry name" value="Glyco_trans_10"/>
</dbReference>
<evidence type="ECO:0000256" key="1">
    <source>
        <dbReference type="ARBA" id="ARBA00004447"/>
    </source>
</evidence>
<organism evidence="15 16">
    <name type="scientific">Dermatophagoides pteronyssinus</name>
    <name type="common">European house dust mite</name>
    <dbReference type="NCBI Taxonomy" id="6956"/>
    <lineage>
        <taxon>Eukaryota</taxon>
        <taxon>Metazoa</taxon>
        <taxon>Ecdysozoa</taxon>
        <taxon>Arthropoda</taxon>
        <taxon>Chelicerata</taxon>
        <taxon>Arachnida</taxon>
        <taxon>Acari</taxon>
        <taxon>Acariformes</taxon>
        <taxon>Sarcoptiformes</taxon>
        <taxon>Astigmata</taxon>
        <taxon>Psoroptidia</taxon>
        <taxon>Analgoidea</taxon>
        <taxon>Pyroglyphidae</taxon>
        <taxon>Dermatophagoidinae</taxon>
        <taxon>Dermatophagoides</taxon>
    </lineage>
</organism>
<keyword evidence="9 12" id="KW-0333">Golgi apparatus</keyword>
<keyword evidence="5 12" id="KW-0808">Transferase</keyword>
<evidence type="ECO:0000256" key="5">
    <source>
        <dbReference type="ARBA" id="ARBA00022679"/>
    </source>
</evidence>
<accession>A0A6P6XVI4</accession>
<dbReference type="Pfam" id="PF17039">
    <property type="entry name" value="Glyco_tran_10_N"/>
    <property type="match status" value="1"/>
</dbReference>
<comment type="pathway">
    <text evidence="2">Protein modification; protein glycosylation.</text>
</comment>
<dbReference type="KEGG" id="dpte:113791393"/>
<comment type="subcellular location">
    <subcellularLocation>
        <location evidence="1 12">Golgi apparatus</location>
        <location evidence="1 12">Golgi stack membrane</location>
        <topology evidence="1 12">Single-pass type II membrane protein</topology>
    </subcellularLocation>
</comment>
<evidence type="ECO:0000256" key="2">
    <source>
        <dbReference type="ARBA" id="ARBA00004922"/>
    </source>
</evidence>
<reference evidence="16" key="1">
    <citation type="submission" date="2025-08" db="UniProtKB">
        <authorList>
            <consortium name="RefSeq"/>
        </authorList>
    </citation>
    <scope>IDENTIFICATION</scope>
    <source>
        <strain evidence="16">Airmid</strain>
    </source>
</reference>
<keyword evidence="7" id="KW-0735">Signal-anchor</keyword>
<evidence type="ECO:0000256" key="3">
    <source>
        <dbReference type="ARBA" id="ARBA00008919"/>
    </source>
</evidence>
<dbReference type="SUPFAM" id="SSF53756">
    <property type="entry name" value="UDP-Glycosyltransferase/glycogen phosphorylase"/>
    <property type="match status" value="1"/>
</dbReference>
<evidence type="ECO:0000256" key="12">
    <source>
        <dbReference type="RuleBase" id="RU003832"/>
    </source>
</evidence>